<gene>
    <name evidence="2" type="ORF">OTU49_006932</name>
</gene>
<sequence>MSDTLFCALFCMGLLRLVLTQQLVYEVGATLTACNLHNASDLMTDKLLPKPINYVFPLSLVAHNVSLFCLSSILRCAQDYLGRDEEMVLLNLVFYVFYRRDF</sequence>
<comment type="caution">
    <text evidence="2">The sequence shown here is derived from an EMBL/GenBank/DDBJ whole genome shotgun (WGS) entry which is preliminary data.</text>
</comment>
<keyword evidence="1" id="KW-0732">Signal</keyword>
<evidence type="ECO:0000313" key="3">
    <source>
        <dbReference type="Proteomes" id="UP001445076"/>
    </source>
</evidence>
<keyword evidence="3" id="KW-1185">Reference proteome</keyword>
<name>A0AAW0Y7G0_CHEQU</name>
<dbReference type="EMBL" id="JARKIK010000004">
    <property type="protein sequence ID" value="KAK8752700.1"/>
    <property type="molecule type" value="Genomic_DNA"/>
</dbReference>
<proteinExistence type="predicted"/>
<feature type="chain" id="PRO_5043788447" description="Secreted protein" evidence="1">
    <location>
        <begin position="21"/>
        <end position="102"/>
    </location>
</feature>
<dbReference type="AlphaFoldDB" id="A0AAW0Y7G0"/>
<evidence type="ECO:0000256" key="1">
    <source>
        <dbReference type="SAM" id="SignalP"/>
    </source>
</evidence>
<dbReference type="Proteomes" id="UP001445076">
    <property type="component" value="Unassembled WGS sequence"/>
</dbReference>
<accession>A0AAW0Y7G0</accession>
<evidence type="ECO:0008006" key="4">
    <source>
        <dbReference type="Google" id="ProtNLM"/>
    </source>
</evidence>
<organism evidence="2 3">
    <name type="scientific">Cherax quadricarinatus</name>
    <name type="common">Australian red claw crayfish</name>
    <dbReference type="NCBI Taxonomy" id="27406"/>
    <lineage>
        <taxon>Eukaryota</taxon>
        <taxon>Metazoa</taxon>
        <taxon>Ecdysozoa</taxon>
        <taxon>Arthropoda</taxon>
        <taxon>Crustacea</taxon>
        <taxon>Multicrustacea</taxon>
        <taxon>Malacostraca</taxon>
        <taxon>Eumalacostraca</taxon>
        <taxon>Eucarida</taxon>
        <taxon>Decapoda</taxon>
        <taxon>Pleocyemata</taxon>
        <taxon>Astacidea</taxon>
        <taxon>Parastacoidea</taxon>
        <taxon>Parastacidae</taxon>
        <taxon>Cherax</taxon>
    </lineage>
</organism>
<evidence type="ECO:0000313" key="2">
    <source>
        <dbReference type="EMBL" id="KAK8752700.1"/>
    </source>
</evidence>
<reference evidence="2 3" key="1">
    <citation type="journal article" date="2024" name="BMC Genomics">
        <title>Genome assembly of redclaw crayfish (Cherax quadricarinatus) provides insights into its immune adaptation and hypoxia tolerance.</title>
        <authorList>
            <person name="Liu Z."/>
            <person name="Zheng J."/>
            <person name="Li H."/>
            <person name="Fang K."/>
            <person name="Wang S."/>
            <person name="He J."/>
            <person name="Zhou D."/>
            <person name="Weng S."/>
            <person name="Chi M."/>
            <person name="Gu Z."/>
            <person name="He J."/>
            <person name="Li F."/>
            <person name="Wang M."/>
        </authorList>
    </citation>
    <scope>NUCLEOTIDE SEQUENCE [LARGE SCALE GENOMIC DNA]</scope>
    <source>
        <strain evidence="2">ZL_2023a</strain>
    </source>
</reference>
<feature type="signal peptide" evidence="1">
    <location>
        <begin position="1"/>
        <end position="20"/>
    </location>
</feature>
<protein>
    <recommendedName>
        <fullName evidence="4">Secreted protein</fullName>
    </recommendedName>
</protein>